<reference evidence="3" key="1">
    <citation type="journal article" date="2019" name="Int. J. Syst. Evol. Microbiol.">
        <title>The Global Catalogue of Microorganisms (GCM) 10K type strain sequencing project: providing services to taxonomists for standard genome sequencing and annotation.</title>
        <authorList>
            <consortium name="The Broad Institute Genomics Platform"/>
            <consortium name="The Broad Institute Genome Sequencing Center for Infectious Disease"/>
            <person name="Wu L."/>
            <person name="Ma J."/>
        </authorList>
    </citation>
    <scope>NUCLEOTIDE SEQUENCE [LARGE SCALE GENOMIC DNA]</scope>
    <source>
        <strain evidence="3">JCM 17738</strain>
    </source>
</reference>
<gene>
    <name evidence="2" type="ORF">GCM10023153_24600</name>
</gene>
<accession>A0ABP8K100</accession>
<dbReference type="Proteomes" id="UP001500390">
    <property type="component" value="Unassembled WGS sequence"/>
</dbReference>
<dbReference type="EMBL" id="BAABFX010000033">
    <property type="protein sequence ID" value="GAA4399038.1"/>
    <property type="molecule type" value="Genomic_DNA"/>
</dbReference>
<keyword evidence="1" id="KW-0472">Membrane</keyword>
<evidence type="ECO:0000256" key="1">
    <source>
        <dbReference type="SAM" id="Phobius"/>
    </source>
</evidence>
<keyword evidence="1" id="KW-1133">Transmembrane helix</keyword>
<dbReference type="RefSeq" id="WP_159899737.1">
    <property type="nucleotide sequence ID" value="NZ_BAABFX010000033.1"/>
</dbReference>
<keyword evidence="1" id="KW-0812">Transmembrane</keyword>
<feature type="transmembrane region" description="Helical" evidence="1">
    <location>
        <begin position="21"/>
        <end position="44"/>
    </location>
</feature>
<evidence type="ECO:0000313" key="3">
    <source>
        <dbReference type="Proteomes" id="UP001500390"/>
    </source>
</evidence>
<comment type="caution">
    <text evidence="2">The sequence shown here is derived from an EMBL/GenBank/DDBJ whole genome shotgun (WGS) entry which is preliminary data.</text>
</comment>
<evidence type="ECO:0000313" key="2">
    <source>
        <dbReference type="EMBL" id="GAA4399038.1"/>
    </source>
</evidence>
<proteinExistence type="predicted"/>
<evidence type="ECO:0008006" key="4">
    <source>
        <dbReference type="Google" id="ProtNLM"/>
    </source>
</evidence>
<name>A0ABP8K100_9MICO</name>
<sequence>MSSTTSQTEAVATQRGGFVKLSGIIIAVIGAIMFVGGASTWVLVQNQLSAENIVVAEDASFLAGDNVNGPFSAYAQAQIINEHALDASGGKTYAELDREDPVRAVVMNGSFLRASLFTSVLAFGVSAMAMGLGLVQVLGGVALHKLGRHEDL</sequence>
<keyword evidence="3" id="KW-1185">Reference proteome</keyword>
<feature type="transmembrane region" description="Helical" evidence="1">
    <location>
        <begin position="116"/>
        <end position="143"/>
    </location>
</feature>
<organism evidence="2 3">
    <name type="scientific">Ornithinibacter aureus</name>
    <dbReference type="NCBI Taxonomy" id="622664"/>
    <lineage>
        <taxon>Bacteria</taxon>
        <taxon>Bacillati</taxon>
        <taxon>Actinomycetota</taxon>
        <taxon>Actinomycetes</taxon>
        <taxon>Micrococcales</taxon>
        <taxon>Intrasporangiaceae</taxon>
        <taxon>Ornithinibacter</taxon>
    </lineage>
</organism>
<protein>
    <recommendedName>
        <fullName evidence="4">Aromatic ring-opening dioxygenase LigA</fullName>
    </recommendedName>
</protein>